<dbReference type="EMBL" id="CAFBNL010000069">
    <property type="protein sequence ID" value="CAB4957762.1"/>
    <property type="molecule type" value="Genomic_DNA"/>
</dbReference>
<gene>
    <name evidence="5" type="ORF">UFOPK3789_01097</name>
</gene>
<evidence type="ECO:0000256" key="3">
    <source>
        <dbReference type="ARBA" id="ARBA00022840"/>
    </source>
</evidence>
<reference evidence="5" key="1">
    <citation type="submission" date="2020-05" db="EMBL/GenBank/DDBJ databases">
        <authorList>
            <person name="Chiriac C."/>
            <person name="Salcher M."/>
            <person name="Ghai R."/>
            <person name="Kavagutti S V."/>
        </authorList>
    </citation>
    <scope>NUCLEOTIDE SEQUENCE</scope>
</reference>
<feature type="domain" description="ABC transporter" evidence="4">
    <location>
        <begin position="13"/>
        <end position="237"/>
    </location>
</feature>
<dbReference type="GO" id="GO:0005886">
    <property type="term" value="C:plasma membrane"/>
    <property type="evidence" value="ECO:0007669"/>
    <property type="project" value="TreeGrafter"/>
</dbReference>
<dbReference type="SUPFAM" id="SSF52540">
    <property type="entry name" value="P-loop containing nucleoside triphosphate hydrolases"/>
    <property type="match status" value="1"/>
</dbReference>
<dbReference type="AlphaFoldDB" id="A0A6J7KTK0"/>
<dbReference type="PANTHER" id="PTHR24220">
    <property type="entry name" value="IMPORT ATP-BINDING PROTEIN"/>
    <property type="match status" value="1"/>
</dbReference>
<sequence>MTEVSSDPREPFLELTDVSRVYGDEVKVFALREVSLRIMPGDFMAIVGPSGSGKSTMLGLLGCLDLPTSGSIKIASEEITTLDDPSRTRLRGRTIGFVFQQFHLIAHLSALGNVETALLYRGLKPAERRDKAMEALERVGLGSRHDHRPVQLSGGEQQRVAIARSLVTDPIIVLADEPTGALDSSNAENVMQIFESLRSNERAVVLVTHDQGVAGRADRKVSMRDGEIVADEYKVLS</sequence>
<keyword evidence="3" id="KW-0067">ATP-binding</keyword>
<dbReference type="InterPro" id="IPR003439">
    <property type="entry name" value="ABC_transporter-like_ATP-bd"/>
</dbReference>
<name>A0A6J7KTK0_9ZZZZ</name>
<dbReference type="InterPro" id="IPR017911">
    <property type="entry name" value="MacB-like_ATP-bd"/>
</dbReference>
<evidence type="ECO:0000256" key="1">
    <source>
        <dbReference type="ARBA" id="ARBA00022448"/>
    </source>
</evidence>
<dbReference type="InterPro" id="IPR017871">
    <property type="entry name" value="ABC_transporter-like_CS"/>
</dbReference>
<dbReference type="GO" id="GO:0098796">
    <property type="term" value="C:membrane protein complex"/>
    <property type="evidence" value="ECO:0007669"/>
    <property type="project" value="UniProtKB-ARBA"/>
</dbReference>
<dbReference type="SMART" id="SM00382">
    <property type="entry name" value="AAA"/>
    <property type="match status" value="1"/>
</dbReference>
<keyword evidence="2" id="KW-0547">Nucleotide-binding</keyword>
<dbReference type="GO" id="GO:0005524">
    <property type="term" value="F:ATP binding"/>
    <property type="evidence" value="ECO:0007669"/>
    <property type="project" value="UniProtKB-KW"/>
</dbReference>
<proteinExistence type="predicted"/>
<dbReference type="PROSITE" id="PS50893">
    <property type="entry name" value="ABC_TRANSPORTER_2"/>
    <property type="match status" value="1"/>
</dbReference>
<dbReference type="PROSITE" id="PS00211">
    <property type="entry name" value="ABC_TRANSPORTER_1"/>
    <property type="match status" value="1"/>
</dbReference>
<organism evidence="5">
    <name type="scientific">freshwater metagenome</name>
    <dbReference type="NCBI Taxonomy" id="449393"/>
    <lineage>
        <taxon>unclassified sequences</taxon>
        <taxon>metagenomes</taxon>
        <taxon>ecological metagenomes</taxon>
    </lineage>
</organism>
<dbReference type="Pfam" id="PF00005">
    <property type="entry name" value="ABC_tran"/>
    <property type="match status" value="1"/>
</dbReference>
<dbReference type="CDD" id="cd03255">
    <property type="entry name" value="ABC_MJ0796_LolCDE_FtsE"/>
    <property type="match status" value="1"/>
</dbReference>
<evidence type="ECO:0000256" key="2">
    <source>
        <dbReference type="ARBA" id="ARBA00022741"/>
    </source>
</evidence>
<dbReference type="InterPro" id="IPR015854">
    <property type="entry name" value="ABC_transpr_LolD-like"/>
</dbReference>
<evidence type="ECO:0000259" key="4">
    <source>
        <dbReference type="PROSITE" id="PS50893"/>
    </source>
</evidence>
<dbReference type="InterPro" id="IPR027417">
    <property type="entry name" value="P-loop_NTPase"/>
</dbReference>
<keyword evidence="1" id="KW-0813">Transport</keyword>
<dbReference type="FunFam" id="3.40.50.300:FF:000032">
    <property type="entry name" value="Export ABC transporter ATP-binding protein"/>
    <property type="match status" value="1"/>
</dbReference>
<accession>A0A6J7KTK0</accession>
<evidence type="ECO:0000313" key="5">
    <source>
        <dbReference type="EMBL" id="CAB4957762.1"/>
    </source>
</evidence>
<dbReference type="GO" id="GO:0016887">
    <property type="term" value="F:ATP hydrolysis activity"/>
    <property type="evidence" value="ECO:0007669"/>
    <property type="project" value="InterPro"/>
</dbReference>
<dbReference type="GO" id="GO:0022857">
    <property type="term" value="F:transmembrane transporter activity"/>
    <property type="evidence" value="ECO:0007669"/>
    <property type="project" value="TreeGrafter"/>
</dbReference>
<dbReference type="Gene3D" id="3.40.50.300">
    <property type="entry name" value="P-loop containing nucleotide triphosphate hydrolases"/>
    <property type="match status" value="1"/>
</dbReference>
<dbReference type="PANTHER" id="PTHR24220:SF86">
    <property type="entry name" value="ABC TRANSPORTER ABCH.1"/>
    <property type="match status" value="1"/>
</dbReference>
<protein>
    <submittedName>
        <fullName evidence="5">Unannotated protein</fullName>
    </submittedName>
</protein>
<dbReference type="InterPro" id="IPR003593">
    <property type="entry name" value="AAA+_ATPase"/>
</dbReference>